<feature type="transmembrane region" description="Helical" evidence="3">
    <location>
        <begin position="79"/>
        <end position="98"/>
    </location>
</feature>
<organism evidence="5 6">
    <name type="scientific">Oedothorax gibbosus</name>
    <dbReference type="NCBI Taxonomy" id="931172"/>
    <lineage>
        <taxon>Eukaryota</taxon>
        <taxon>Metazoa</taxon>
        <taxon>Ecdysozoa</taxon>
        <taxon>Arthropoda</taxon>
        <taxon>Chelicerata</taxon>
        <taxon>Arachnida</taxon>
        <taxon>Araneae</taxon>
        <taxon>Araneomorphae</taxon>
        <taxon>Entelegynae</taxon>
        <taxon>Araneoidea</taxon>
        <taxon>Linyphiidae</taxon>
        <taxon>Erigoninae</taxon>
        <taxon>Oedothorax</taxon>
    </lineage>
</organism>
<comment type="subcellular location">
    <subcellularLocation>
        <location evidence="1">Membrane</location>
        <topology evidence="1">Multi-pass membrane protein</topology>
    </subcellularLocation>
</comment>
<dbReference type="InterPro" id="IPR011701">
    <property type="entry name" value="MFS"/>
</dbReference>
<dbReference type="GO" id="GO:0008028">
    <property type="term" value="F:monocarboxylic acid transmembrane transporter activity"/>
    <property type="evidence" value="ECO:0007669"/>
    <property type="project" value="TreeGrafter"/>
</dbReference>
<dbReference type="GO" id="GO:0016020">
    <property type="term" value="C:membrane"/>
    <property type="evidence" value="ECO:0007669"/>
    <property type="project" value="UniProtKB-SubCell"/>
</dbReference>
<dbReference type="PANTHER" id="PTHR11360:SF284">
    <property type="entry name" value="EG:103B4.3 PROTEIN-RELATED"/>
    <property type="match status" value="1"/>
</dbReference>
<dbReference type="InterPro" id="IPR050327">
    <property type="entry name" value="Proton-linked_MCT"/>
</dbReference>
<keyword evidence="3" id="KW-0472">Membrane</keyword>
<name>A0AAV6TPI0_9ARAC</name>
<keyword evidence="6" id="KW-1185">Reference proteome</keyword>
<feature type="domain" description="Major facilitator superfamily (MFS) profile" evidence="4">
    <location>
        <begin position="41"/>
        <end position="276"/>
    </location>
</feature>
<feature type="transmembrane region" description="Helical" evidence="3">
    <location>
        <begin position="199"/>
        <end position="217"/>
    </location>
</feature>
<feature type="transmembrane region" description="Helical" evidence="3">
    <location>
        <begin position="110"/>
        <end position="128"/>
    </location>
</feature>
<evidence type="ECO:0000256" key="3">
    <source>
        <dbReference type="SAM" id="Phobius"/>
    </source>
</evidence>
<dbReference type="SUPFAM" id="SSF103473">
    <property type="entry name" value="MFS general substrate transporter"/>
    <property type="match status" value="1"/>
</dbReference>
<feature type="transmembrane region" description="Helical" evidence="3">
    <location>
        <begin position="167"/>
        <end position="187"/>
    </location>
</feature>
<evidence type="ECO:0000256" key="1">
    <source>
        <dbReference type="ARBA" id="ARBA00004141"/>
    </source>
</evidence>
<dbReference type="Pfam" id="PF07690">
    <property type="entry name" value="MFS_1"/>
    <property type="match status" value="1"/>
</dbReference>
<reference evidence="5 6" key="1">
    <citation type="journal article" date="2022" name="Nat. Ecol. Evol.">
        <title>A masculinizing supergene underlies an exaggerated male reproductive morph in a spider.</title>
        <authorList>
            <person name="Hendrickx F."/>
            <person name="De Corte Z."/>
            <person name="Sonet G."/>
            <person name="Van Belleghem S.M."/>
            <person name="Kostlbacher S."/>
            <person name="Vangestel C."/>
        </authorList>
    </citation>
    <scope>NUCLEOTIDE SEQUENCE [LARGE SCALE GENOMIC DNA]</scope>
    <source>
        <strain evidence="5">W744_W776</strain>
    </source>
</reference>
<dbReference type="AlphaFoldDB" id="A0AAV6TPI0"/>
<evidence type="ECO:0000313" key="5">
    <source>
        <dbReference type="EMBL" id="KAG8173678.1"/>
    </source>
</evidence>
<evidence type="ECO:0000256" key="2">
    <source>
        <dbReference type="SAM" id="MobiDB-lite"/>
    </source>
</evidence>
<dbReference type="InterPro" id="IPR020846">
    <property type="entry name" value="MFS_dom"/>
</dbReference>
<feature type="non-terminal residue" evidence="5">
    <location>
        <position position="1"/>
    </location>
</feature>
<feature type="transmembrane region" description="Helical" evidence="3">
    <location>
        <begin position="134"/>
        <end position="160"/>
    </location>
</feature>
<proteinExistence type="predicted"/>
<dbReference type="PANTHER" id="PTHR11360">
    <property type="entry name" value="MONOCARBOXYLATE TRANSPORTER"/>
    <property type="match status" value="1"/>
</dbReference>
<dbReference type="Gene3D" id="1.20.1250.20">
    <property type="entry name" value="MFS general substrate transporter like domains"/>
    <property type="match status" value="1"/>
</dbReference>
<sequence>SVPPANRTSLMPDLQKKPKDDEGDDEEVELCMADPPDGGWGWVVVFCSFMIHVIADGITYTFGIFYVELWRYFGESKGTTSWVASIMVGTTYCVGPFASGLTNQYGCRTVTIIGSLLAAFGLIISTLAPSITFLYFSIGLCTGTGFGLMYLPAIVCVTCYFERRRAFATGIAVCGSGIGTSVLAPLIEWMVQELGWQGAMLVTAGLVLNCCVFGALLRPLENIRKRAVKAKRGSVASVVNHASHYHAERCNGNGYLRKGSLPNSEPALYFSFPLRL</sequence>
<feature type="transmembrane region" description="Helical" evidence="3">
    <location>
        <begin position="42"/>
        <end position="67"/>
    </location>
</feature>
<dbReference type="EMBL" id="JAFNEN010001548">
    <property type="protein sequence ID" value="KAG8173678.1"/>
    <property type="molecule type" value="Genomic_DNA"/>
</dbReference>
<keyword evidence="3" id="KW-1133">Transmembrane helix</keyword>
<feature type="region of interest" description="Disordered" evidence="2">
    <location>
        <begin position="1"/>
        <end position="26"/>
    </location>
</feature>
<keyword evidence="3" id="KW-0812">Transmembrane</keyword>
<dbReference type="CDD" id="cd17352">
    <property type="entry name" value="MFS_MCT_SLC16"/>
    <property type="match status" value="1"/>
</dbReference>
<evidence type="ECO:0000313" key="6">
    <source>
        <dbReference type="Proteomes" id="UP000827092"/>
    </source>
</evidence>
<gene>
    <name evidence="5" type="ORF">JTE90_009628</name>
</gene>
<dbReference type="PROSITE" id="PS50850">
    <property type="entry name" value="MFS"/>
    <property type="match status" value="1"/>
</dbReference>
<evidence type="ECO:0000259" key="4">
    <source>
        <dbReference type="PROSITE" id="PS50850"/>
    </source>
</evidence>
<accession>A0AAV6TPI0</accession>
<dbReference type="Proteomes" id="UP000827092">
    <property type="component" value="Unassembled WGS sequence"/>
</dbReference>
<protein>
    <recommendedName>
        <fullName evidence="4">Major facilitator superfamily (MFS) profile domain-containing protein</fullName>
    </recommendedName>
</protein>
<dbReference type="InterPro" id="IPR036259">
    <property type="entry name" value="MFS_trans_sf"/>
</dbReference>
<comment type="caution">
    <text evidence="5">The sequence shown here is derived from an EMBL/GenBank/DDBJ whole genome shotgun (WGS) entry which is preliminary data.</text>
</comment>